<keyword evidence="1" id="KW-1133">Transmembrane helix</keyword>
<feature type="transmembrane region" description="Helical" evidence="1">
    <location>
        <begin position="57"/>
        <end position="80"/>
    </location>
</feature>
<dbReference type="InterPro" id="IPR009936">
    <property type="entry name" value="DUF1468"/>
</dbReference>
<feature type="transmembrane region" description="Helical" evidence="1">
    <location>
        <begin position="142"/>
        <end position="160"/>
    </location>
</feature>
<protein>
    <submittedName>
        <fullName evidence="3">Putative tricarboxylic transport membrane protein</fullName>
    </submittedName>
</protein>
<dbReference type="Pfam" id="PF07331">
    <property type="entry name" value="TctB"/>
    <property type="match status" value="1"/>
</dbReference>
<feature type="transmembrane region" description="Helical" evidence="1">
    <location>
        <begin position="100"/>
        <end position="130"/>
    </location>
</feature>
<name>A0A1I1SJA2_9HYPH</name>
<proteinExistence type="predicted"/>
<evidence type="ECO:0000313" key="3">
    <source>
        <dbReference type="EMBL" id="SFD43110.1"/>
    </source>
</evidence>
<evidence type="ECO:0000259" key="2">
    <source>
        <dbReference type="Pfam" id="PF07331"/>
    </source>
</evidence>
<feature type="domain" description="DUF1468" evidence="2">
    <location>
        <begin position="26"/>
        <end position="163"/>
    </location>
</feature>
<dbReference type="STRING" id="728005.SAMN04488059_1595"/>
<keyword evidence="1" id="KW-0472">Membrane</keyword>
<keyword evidence="1" id="KW-0812">Transmembrane</keyword>
<evidence type="ECO:0000256" key="1">
    <source>
        <dbReference type="SAM" id="Phobius"/>
    </source>
</evidence>
<sequence>MPNNLHDVPVTAQAGGGGIAAPRPFWLAAIVIALGCVCLYAAFGLPQGARYAGIGPGLFVTVAGAGLVVLGLILMVQIARGERFQAQDAEDASGSEKSDWPAFFTALAAALVPVLTMQAIGLPITAMLSFTLVARSFGSRKTLMDLVYGAIVGVVAWVLFTRLGLQLGGFLPIAGF</sequence>
<gene>
    <name evidence="3" type="ORF">SAMN04488059_1595</name>
</gene>
<evidence type="ECO:0000313" key="4">
    <source>
        <dbReference type="Proteomes" id="UP000182258"/>
    </source>
</evidence>
<feature type="transmembrane region" description="Helical" evidence="1">
    <location>
        <begin position="25"/>
        <end position="45"/>
    </location>
</feature>
<dbReference type="RefSeq" id="WP_244542490.1">
    <property type="nucleotide sequence ID" value="NZ_FOMB01000059.1"/>
</dbReference>
<reference evidence="3 4" key="1">
    <citation type="submission" date="2016-10" db="EMBL/GenBank/DDBJ databases">
        <authorList>
            <person name="de Groot N.N."/>
        </authorList>
    </citation>
    <scope>NUCLEOTIDE SEQUENCE [LARGE SCALE GENOMIC DNA]</scope>
    <source>
        <strain evidence="3 4">CGMCC 1.10210</strain>
    </source>
</reference>
<organism evidence="3 4">
    <name type="scientific">Devosia psychrophila</name>
    <dbReference type="NCBI Taxonomy" id="728005"/>
    <lineage>
        <taxon>Bacteria</taxon>
        <taxon>Pseudomonadati</taxon>
        <taxon>Pseudomonadota</taxon>
        <taxon>Alphaproteobacteria</taxon>
        <taxon>Hyphomicrobiales</taxon>
        <taxon>Devosiaceae</taxon>
        <taxon>Devosia</taxon>
    </lineage>
</organism>
<dbReference type="Proteomes" id="UP000182258">
    <property type="component" value="Unassembled WGS sequence"/>
</dbReference>
<accession>A0A1I1SJA2</accession>
<dbReference type="AlphaFoldDB" id="A0A1I1SJA2"/>
<dbReference type="EMBL" id="FOMB01000059">
    <property type="protein sequence ID" value="SFD43110.1"/>
    <property type="molecule type" value="Genomic_DNA"/>
</dbReference>